<evidence type="ECO:0000256" key="16">
    <source>
        <dbReference type="ARBA" id="ARBA00081485"/>
    </source>
</evidence>
<keyword evidence="7" id="KW-0963">Cytoplasm</keyword>
<protein>
    <recommendedName>
        <fullName evidence="5">Condensin complex subunit 1</fullName>
    </recommendedName>
    <alternativeName>
        <fullName evidence="16">Chromosome condensation-related SMC-associated protein 1</fullName>
    </alternativeName>
    <alternativeName>
        <fullName evidence="15">Chromosome-associated protein D2</fullName>
    </alternativeName>
    <alternativeName>
        <fullName evidence="14">Non-SMC condensin I complex subunit D2</fullName>
    </alternativeName>
</protein>
<dbReference type="GO" id="GO:0042393">
    <property type="term" value="F:histone binding"/>
    <property type="evidence" value="ECO:0007669"/>
    <property type="project" value="TreeGrafter"/>
</dbReference>
<dbReference type="GO" id="GO:0010032">
    <property type="term" value="P:meiotic chromosome condensation"/>
    <property type="evidence" value="ECO:0007669"/>
    <property type="project" value="TreeGrafter"/>
</dbReference>
<feature type="compositionally biased region" description="Basic residues" evidence="17">
    <location>
        <begin position="719"/>
        <end position="735"/>
    </location>
</feature>
<dbReference type="GO" id="GO:0005737">
    <property type="term" value="C:cytoplasm"/>
    <property type="evidence" value="ECO:0007669"/>
    <property type="project" value="UniProtKB-SubCell"/>
</dbReference>
<dbReference type="EMBL" id="RQTK01000413">
    <property type="protein sequence ID" value="RUS80072.1"/>
    <property type="molecule type" value="Genomic_DNA"/>
</dbReference>
<keyword evidence="8" id="KW-0597">Phosphoprotein</keyword>
<evidence type="ECO:0000256" key="12">
    <source>
        <dbReference type="ARBA" id="ARBA00023242"/>
    </source>
</evidence>
<evidence type="ECO:0000256" key="10">
    <source>
        <dbReference type="ARBA" id="ARBA00022776"/>
    </source>
</evidence>
<comment type="subcellular location">
    <subcellularLocation>
        <location evidence="2">Chromosome</location>
    </subcellularLocation>
    <subcellularLocation>
        <location evidence="3">Cytoplasm</location>
    </subcellularLocation>
    <subcellularLocation>
        <location evidence="1">Nucleus</location>
    </subcellularLocation>
</comment>
<evidence type="ECO:0000256" key="1">
    <source>
        <dbReference type="ARBA" id="ARBA00004123"/>
    </source>
</evidence>
<dbReference type="InterPro" id="IPR016024">
    <property type="entry name" value="ARM-type_fold"/>
</dbReference>
<evidence type="ECO:0000256" key="11">
    <source>
        <dbReference type="ARBA" id="ARBA00023067"/>
    </source>
</evidence>
<evidence type="ECO:0000313" key="19">
    <source>
        <dbReference type="EMBL" id="RUS80072.1"/>
    </source>
</evidence>
<evidence type="ECO:0000256" key="9">
    <source>
        <dbReference type="ARBA" id="ARBA00022618"/>
    </source>
</evidence>
<feature type="compositionally biased region" description="Basic and acidic residues" evidence="17">
    <location>
        <begin position="345"/>
        <end position="357"/>
    </location>
</feature>
<dbReference type="SUPFAM" id="SSF48371">
    <property type="entry name" value="ARM repeat"/>
    <property type="match status" value="1"/>
</dbReference>
<evidence type="ECO:0000256" key="5">
    <source>
        <dbReference type="ARBA" id="ARBA00016064"/>
    </source>
</evidence>
<name>A0A433TET3_ELYCH</name>
<feature type="compositionally biased region" description="Basic residues" evidence="17">
    <location>
        <begin position="760"/>
        <end position="772"/>
    </location>
</feature>
<sequence length="831" mass="91767">MSTEVAKQQTLVQYLKNSLTFAVQVQECIPIICQLLGSKNTSDILEAINFLVTATEFGVVAADAGIRKMRVLVWSQEQAVREAVTSAYRQLYLQPQGKNSRTLAASIVRSLSALLIGCTLGDLSSLEKLVYEFVKSGDINMPVIQALWETFTLKSSSVSEQDARAAAVLISMCASAEPNIVKSNLEVLVQEGLGPRAERDFLLAQGTCQALLKLAVAPKEKGKGPLEPFRLPAEHDLFKRLKTILVQGLCDSTNQLWTPLADIAVTVIFSLSESPDQVCAPMLRELVQALVGLCDTVSQNAGDGADDKSSSLSFVLARVLSMAGQVAFRQAVFMEDDVLAEMKRRQTLAGEKRKTGKSDTNASRRKSKGGPEGNRSEAELEEDMAMAGVAADDAEAEFVKRICEMEILNGEGLLSGFCPLLIAVCSNSSKFPDPELQTAASMALAKFMIVSSTFCESQLQLLFTLLEKAQSSVIRSNLIIALGDLTVRFPNLVEPWTAHLYARLRDTSPLVRKTTLQVLTHLILNDMVKVKGQISELAVCIVDVDERIAGLAKLFFHELSKKSNSMYNMPDIISRLSDPEIGVEEDHFQLIIKYIFSHIEKSKHCESLTEKLCHRFRASRTERQVRDLSFCLSQLTYSERGLSKLLENFPCYADKLVDGQIYTYFCQILAKSRQFMRPEARTTLDELESKLEQAHTKGMEEGEVAHKAAAKSSVVAGRNRGKTPRASKKSKATKKKSYDEDEDDDAENEDPAIDEESPIKPKRGLRGKKSGKPRFTLDSDEDNDQDLFEAGTEGEVDRDLDADDSLVMKPSRRRSMHGKVKLITPSAVLSP</sequence>
<dbReference type="InterPro" id="IPR011989">
    <property type="entry name" value="ARM-like"/>
</dbReference>
<evidence type="ECO:0000256" key="2">
    <source>
        <dbReference type="ARBA" id="ARBA00004286"/>
    </source>
</evidence>
<feature type="region of interest" description="Disordered" evidence="17">
    <location>
        <begin position="812"/>
        <end position="831"/>
    </location>
</feature>
<evidence type="ECO:0000313" key="20">
    <source>
        <dbReference type="Proteomes" id="UP000271974"/>
    </source>
</evidence>
<dbReference type="FunFam" id="1.25.10.10:FF:000695">
    <property type="entry name" value="Condensin complex subunit 1"/>
    <property type="match status" value="1"/>
</dbReference>
<dbReference type="Gene3D" id="1.25.10.10">
    <property type="entry name" value="Leucine-rich Repeat Variant"/>
    <property type="match status" value="1"/>
</dbReference>
<dbReference type="GO" id="GO:0000796">
    <property type="term" value="C:condensin complex"/>
    <property type="evidence" value="ECO:0007669"/>
    <property type="project" value="TreeGrafter"/>
</dbReference>
<evidence type="ECO:0000256" key="7">
    <source>
        <dbReference type="ARBA" id="ARBA00022490"/>
    </source>
</evidence>
<dbReference type="InterPro" id="IPR032682">
    <property type="entry name" value="Cnd1_C"/>
</dbReference>
<dbReference type="GO" id="GO:0005634">
    <property type="term" value="C:nucleus"/>
    <property type="evidence" value="ECO:0007669"/>
    <property type="project" value="UniProtKB-SubCell"/>
</dbReference>
<gene>
    <name evidence="19" type="ORF">EGW08_012189</name>
</gene>
<keyword evidence="10" id="KW-0498">Mitosis</keyword>
<organism evidence="19 20">
    <name type="scientific">Elysia chlorotica</name>
    <name type="common">Eastern emerald elysia</name>
    <name type="synonym">Sea slug</name>
    <dbReference type="NCBI Taxonomy" id="188477"/>
    <lineage>
        <taxon>Eukaryota</taxon>
        <taxon>Metazoa</taxon>
        <taxon>Spiralia</taxon>
        <taxon>Lophotrochozoa</taxon>
        <taxon>Mollusca</taxon>
        <taxon>Gastropoda</taxon>
        <taxon>Heterobranchia</taxon>
        <taxon>Euthyneura</taxon>
        <taxon>Panpulmonata</taxon>
        <taxon>Sacoglossa</taxon>
        <taxon>Placobranchoidea</taxon>
        <taxon>Plakobranchidae</taxon>
        <taxon>Elysia</taxon>
    </lineage>
</organism>
<dbReference type="GO" id="GO:0007076">
    <property type="term" value="P:mitotic chromosome condensation"/>
    <property type="evidence" value="ECO:0007669"/>
    <property type="project" value="InterPro"/>
</dbReference>
<feature type="compositionally biased region" description="Basic and acidic residues" evidence="17">
    <location>
        <begin position="692"/>
        <end position="706"/>
    </location>
</feature>
<dbReference type="Proteomes" id="UP000271974">
    <property type="component" value="Unassembled WGS sequence"/>
</dbReference>
<feature type="region of interest" description="Disordered" evidence="17">
    <location>
        <begin position="345"/>
        <end position="379"/>
    </location>
</feature>
<proteinExistence type="inferred from homology"/>
<evidence type="ECO:0000256" key="8">
    <source>
        <dbReference type="ARBA" id="ARBA00022553"/>
    </source>
</evidence>
<evidence type="ECO:0000256" key="13">
    <source>
        <dbReference type="ARBA" id="ARBA00023306"/>
    </source>
</evidence>
<keyword evidence="11" id="KW-0226">DNA condensation</keyword>
<reference evidence="19 20" key="1">
    <citation type="submission" date="2019-01" db="EMBL/GenBank/DDBJ databases">
        <title>A draft genome assembly of the solar-powered sea slug Elysia chlorotica.</title>
        <authorList>
            <person name="Cai H."/>
            <person name="Li Q."/>
            <person name="Fang X."/>
            <person name="Li J."/>
            <person name="Curtis N.E."/>
            <person name="Altenburger A."/>
            <person name="Shibata T."/>
            <person name="Feng M."/>
            <person name="Maeda T."/>
            <person name="Schwartz J.A."/>
            <person name="Shigenobu S."/>
            <person name="Lundholm N."/>
            <person name="Nishiyama T."/>
            <person name="Yang H."/>
            <person name="Hasebe M."/>
            <person name="Li S."/>
            <person name="Pierce S.K."/>
            <person name="Wang J."/>
        </authorList>
    </citation>
    <scope>NUCLEOTIDE SEQUENCE [LARGE SCALE GENOMIC DNA]</scope>
    <source>
        <strain evidence="19">EC2010</strain>
        <tissue evidence="19">Whole organism of an adult</tissue>
    </source>
</reference>
<feature type="domain" description="Condensin complex subunit 1 C-terminal" evidence="18">
    <location>
        <begin position="473"/>
        <end position="633"/>
    </location>
</feature>
<comment type="similarity">
    <text evidence="4">Belongs to the CND1 (condensin subunit 1) family.</text>
</comment>
<dbReference type="InterPro" id="IPR026971">
    <property type="entry name" value="CND1/NCAPD3"/>
</dbReference>
<dbReference type="PANTHER" id="PTHR14222">
    <property type="entry name" value="CONDENSIN"/>
    <property type="match status" value="1"/>
</dbReference>
<dbReference type="GO" id="GO:0000779">
    <property type="term" value="C:condensed chromosome, centromeric region"/>
    <property type="evidence" value="ECO:0007669"/>
    <property type="project" value="TreeGrafter"/>
</dbReference>
<dbReference type="OrthoDB" id="436262at2759"/>
<dbReference type="PANTHER" id="PTHR14222:SF2">
    <property type="entry name" value="CONDENSIN COMPLEX SUBUNIT 1"/>
    <property type="match status" value="1"/>
</dbReference>
<comment type="caution">
    <text evidence="19">The sequence shown here is derived from an EMBL/GenBank/DDBJ whole genome shotgun (WGS) entry which is preliminary data.</text>
</comment>
<evidence type="ECO:0000256" key="3">
    <source>
        <dbReference type="ARBA" id="ARBA00004496"/>
    </source>
</evidence>
<evidence type="ECO:0000256" key="15">
    <source>
        <dbReference type="ARBA" id="ARBA00080470"/>
    </source>
</evidence>
<dbReference type="AlphaFoldDB" id="A0A433TET3"/>
<feature type="compositionally biased region" description="Acidic residues" evidence="17">
    <location>
        <begin position="739"/>
        <end position="756"/>
    </location>
</feature>
<feature type="region of interest" description="Disordered" evidence="17">
    <location>
        <begin position="692"/>
        <end position="803"/>
    </location>
</feature>
<keyword evidence="13" id="KW-0131">Cell cycle</keyword>
<keyword evidence="6" id="KW-0158">Chromosome</keyword>
<evidence type="ECO:0000259" key="18">
    <source>
        <dbReference type="Pfam" id="PF12717"/>
    </source>
</evidence>
<keyword evidence="9" id="KW-0132">Cell division</keyword>
<dbReference type="Pfam" id="PF12717">
    <property type="entry name" value="Cnd1"/>
    <property type="match status" value="1"/>
</dbReference>
<keyword evidence="12" id="KW-0539">Nucleus</keyword>
<evidence type="ECO:0000256" key="17">
    <source>
        <dbReference type="SAM" id="MobiDB-lite"/>
    </source>
</evidence>
<evidence type="ECO:0000256" key="14">
    <source>
        <dbReference type="ARBA" id="ARBA00075131"/>
    </source>
</evidence>
<keyword evidence="20" id="KW-1185">Reference proteome</keyword>
<evidence type="ECO:0000256" key="6">
    <source>
        <dbReference type="ARBA" id="ARBA00022454"/>
    </source>
</evidence>
<feature type="compositionally biased region" description="Acidic residues" evidence="17">
    <location>
        <begin position="778"/>
        <end position="803"/>
    </location>
</feature>
<dbReference type="GO" id="GO:0051301">
    <property type="term" value="P:cell division"/>
    <property type="evidence" value="ECO:0007669"/>
    <property type="project" value="UniProtKB-KW"/>
</dbReference>
<dbReference type="STRING" id="188477.A0A433TET3"/>
<accession>A0A433TET3</accession>
<evidence type="ECO:0000256" key="4">
    <source>
        <dbReference type="ARBA" id="ARBA00009606"/>
    </source>
</evidence>